<feature type="transmembrane region" description="Helical" evidence="13">
    <location>
        <begin position="229"/>
        <end position="251"/>
    </location>
</feature>
<evidence type="ECO:0000256" key="3">
    <source>
        <dbReference type="ARBA" id="ARBA00022692"/>
    </source>
</evidence>
<evidence type="ECO:0000256" key="2">
    <source>
        <dbReference type="ARBA" id="ARBA00004141"/>
    </source>
</evidence>
<dbReference type="GO" id="GO:0006784">
    <property type="term" value="P:heme A biosynthetic process"/>
    <property type="evidence" value="ECO:0007669"/>
    <property type="project" value="InterPro"/>
</dbReference>
<feature type="transmembrane region" description="Helical" evidence="13">
    <location>
        <begin position="302"/>
        <end position="321"/>
    </location>
</feature>
<evidence type="ECO:0000256" key="11">
    <source>
        <dbReference type="ARBA" id="ARBA00048044"/>
    </source>
</evidence>
<keyword evidence="9 13" id="KW-0472">Membrane</keyword>
<dbReference type="HAMAP" id="MF_01665">
    <property type="entry name" value="HemeA_synth_type2"/>
    <property type="match status" value="1"/>
</dbReference>
<evidence type="ECO:0000256" key="4">
    <source>
        <dbReference type="ARBA" id="ARBA00022723"/>
    </source>
</evidence>
<keyword evidence="4" id="KW-0479">Metal-binding</keyword>
<evidence type="ECO:0000313" key="14">
    <source>
        <dbReference type="EMBL" id="RKP03187.1"/>
    </source>
</evidence>
<comment type="pathway">
    <text evidence="10">Porphyrin-containing compound metabolism; heme A biosynthesis; heme A from heme O: step 1/1.</text>
</comment>
<feature type="transmembrane region" description="Helical" evidence="13">
    <location>
        <begin position="30"/>
        <end position="50"/>
    </location>
</feature>
<dbReference type="InterPro" id="IPR003780">
    <property type="entry name" value="COX15/CtaA_fam"/>
</dbReference>
<name>A0A4P9XCK2_9FUNG</name>
<dbReference type="Pfam" id="PF02628">
    <property type="entry name" value="COX15-CtaA"/>
    <property type="match status" value="1"/>
</dbReference>
<evidence type="ECO:0000256" key="13">
    <source>
        <dbReference type="SAM" id="Phobius"/>
    </source>
</evidence>
<accession>A0A4P9XCK2</accession>
<keyword evidence="8" id="KW-0350">Heme biosynthesis</keyword>
<comment type="subcellular location">
    <subcellularLocation>
        <location evidence="2">Membrane</location>
        <topology evidence="2">Multi-pass membrane protein</topology>
    </subcellularLocation>
</comment>
<dbReference type="AlphaFoldDB" id="A0A4P9XCK2"/>
<feature type="transmembrane region" description="Helical" evidence="13">
    <location>
        <begin position="333"/>
        <end position="356"/>
    </location>
</feature>
<dbReference type="STRING" id="1555241.A0A4P9XCK2"/>
<evidence type="ECO:0000256" key="7">
    <source>
        <dbReference type="ARBA" id="ARBA00023004"/>
    </source>
</evidence>
<evidence type="ECO:0000256" key="1">
    <source>
        <dbReference type="ARBA" id="ARBA00001970"/>
    </source>
</evidence>
<feature type="transmembrane region" description="Helical" evidence="13">
    <location>
        <begin position="362"/>
        <end position="382"/>
    </location>
</feature>
<dbReference type="EMBL" id="ML014127">
    <property type="protein sequence ID" value="RKP03187.1"/>
    <property type="molecule type" value="Genomic_DNA"/>
</dbReference>
<feature type="transmembrane region" description="Helical" evidence="13">
    <location>
        <begin position="187"/>
        <end position="208"/>
    </location>
</feature>
<feature type="region of interest" description="Disordered" evidence="12">
    <location>
        <begin position="1"/>
        <end position="22"/>
    </location>
</feature>
<dbReference type="GO" id="GO:0005743">
    <property type="term" value="C:mitochondrial inner membrane"/>
    <property type="evidence" value="ECO:0007669"/>
    <property type="project" value="TreeGrafter"/>
</dbReference>
<keyword evidence="15" id="KW-1185">Reference proteome</keyword>
<sequence>MPPTAAPSSTAPGSPSAPASSLPPSSSRAVGWWLLALAALVFGIVVVGGLTRLTESGLSITEWQLFKGTKPPTSADDWEKAFAHYKQFPEYLKLKPNMTLEEFKDIYWWEWVHREIGRFIGVAFILPGLYFWRRRMMSATMAKKSLVIGALIGSQGVLGWLMVRSGLDPQLLEDPNAVPRVNQRYLAAHLGSAFLIYSLLLSNALKILAPRMGAVSGSGPLRSLQRFRLGSHLLMALIFTTALTGALVAGLDAGLVWNEWPTMGGEGSYVPPDYWALSEDGEQPFYRDWINNASAVQCNHRFMAYATLTGVAVMALAVARRGRAPIPVAARRATWALVTAVSAQATLGITTLLYLVPITLASLHQAGSLTLLTVSWVLVHAFRGRRPPL</sequence>
<keyword evidence="5 13" id="KW-1133">Transmembrane helix</keyword>
<feature type="transmembrane region" description="Helical" evidence="13">
    <location>
        <begin position="145"/>
        <end position="167"/>
    </location>
</feature>
<keyword evidence="3 13" id="KW-0812">Transmembrane</keyword>
<organism evidence="14 15">
    <name type="scientific">Caulochytrium protostelioides</name>
    <dbReference type="NCBI Taxonomy" id="1555241"/>
    <lineage>
        <taxon>Eukaryota</taxon>
        <taxon>Fungi</taxon>
        <taxon>Fungi incertae sedis</taxon>
        <taxon>Chytridiomycota</taxon>
        <taxon>Chytridiomycota incertae sedis</taxon>
        <taxon>Chytridiomycetes</taxon>
        <taxon>Caulochytriales</taxon>
        <taxon>Caulochytriaceae</taxon>
        <taxon>Caulochytrium</taxon>
    </lineage>
</organism>
<gene>
    <name evidence="14" type="ORF">CXG81DRAFT_9845</name>
</gene>
<evidence type="ECO:0000313" key="15">
    <source>
        <dbReference type="Proteomes" id="UP000274922"/>
    </source>
</evidence>
<dbReference type="Proteomes" id="UP000274922">
    <property type="component" value="Unassembled WGS sequence"/>
</dbReference>
<evidence type="ECO:0000256" key="9">
    <source>
        <dbReference type="ARBA" id="ARBA00023136"/>
    </source>
</evidence>
<protein>
    <recommendedName>
        <fullName evidence="16">Cytochrome oxidase assembly</fullName>
    </recommendedName>
</protein>
<reference evidence="15" key="1">
    <citation type="journal article" date="2018" name="Nat. Microbiol.">
        <title>Leveraging single-cell genomics to expand the fungal tree of life.</title>
        <authorList>
            <person name="Ahrendt S.R."/>
            <person name="Quandt C.A."/>
            <person name="Ciobanu D."/>
            <person name="Clum A."/>
            <person name="Salamov A."/>
            <person name="Andreopoulos B."/>
            <person name="Cheng J.F."/>
            <person name="Woyke T."/>
            <person name="Pelin A."/>
            <person name="Henrissat B."/>
            <person name="Reynolds N.K."/>
            <person name="Benny G.L."/>
            <person name="Smith M.E."/>
            <person name="James T.Y."/>
            <person name="Grigoriev I.V."/>
        </authorList>
    </citation>
    <scope>NUCLEOTIDE SEQUENCE [LARGE SCALE GENOMIC DNA]</scope>
    <source>
        <strain evidence="15">ATCC 52028</strain>
    </source>
</reference>
<dbReference type="PANTHER" id="PTHR23289">
    <property type="entry name" value="CYTOCHROME C OXIDASE ASSEMBLY PROTEIN COX15"/>
    <property type="match status" value="1"/>
</dbReference>
<dbReference type="PANTHER" id="PTHR23289:SF2">
    <property type="entry name" value="CYTOCHROME C OXIDASE ASSEMBLY PROTEIN COX15 HOMOLOG"/>
    <property type="match status" value="1"/>
</dbReference>
<comment type="cofactor">
    <cofactor evidence="1">
        <name>heme b</name>
        <dbReference type="ChEBI" id="CHEBI:60344"/>
    </cofactor>
</comment>
<evidence type="ECO:0000256" key="12">
    <source>
        <dbReference type="SAM" id="MobiDB-lite"/>
    </source>
</evidence>
<proteinExistence type="inferred from homology"/>
<keyword evidence="7" id="KW-0408">Iron</keyword>
<comment type="catalytic activity">
    <reaction evidence="11">
        <text>Fe(II)-heme o + 2 A + H2O = Fe(II)-heme a + 2 AH2</text>
        <dbReference type="Rhea" id="RHEA:63388"/>
        <dbReference type="ChEBI" id="CHEBI:13193"/>
        <dbReference type="ChEBI" id="CHEBI:15377"/>
        <dbReference type="ChEBI" id="CHEBI:17499"/>
        <dbReference type="ChEBI" id="CHEBI:60530"/>
        <dbReference type="ChEBI" id="CHEBI:61715"/>
        <dbReference type="EC" id="1.17.99.9"/>
    </reaction>
    <physiologicalReaction direction="left-to-right" evidence="11">
        <dbReference type="Rhea" id="RHEA:63389"/>
    </physiologicalReaction>
</comment>
<evidence type="ECO:0008006" key="16">
    <source>
        <dbReference type="Google" id="ProtNLM"/>
    </source>
</evidence>
<keyword evidence="6" id="KW-0560">Oxidoreductase</keyword>
<dbReference type="InterPro" id="IPR023754">
    <property type="entry name" value="HemeA_Synthase_type2"/>
</dbReference>
<evidence type="ECO:0000256" key="6">
    <source>
        <dbReference type="ARBA" id="ARBA00023002"/>
    </source>
</evidence>
<evidence type="ECO:0000256" key="10">
    <source>
        <dbReference type="ARBA" id="ARBA00044501"/>
    </source>
</evidence>
<evidence type="ECO:0000256" key="8">
    <source>
        <dbReference type="ARBA" id="ARBA00023133"/>
    </source>
</evidence>
<dbReference type="OrthoDB" id="1726137at2759"/>
<dbReference type="GO" id="GO:0016653">
    <property type="term" value="F:oxidoreductase activity, acting on NAD(P)H, heme protein as acceptor"/>
    <property type="evidence" value="ECO:0007669"/>
    <property type="project" value="TreeGrafter"/>
</dbReference>
<dbReference type="GO" id="GO:0120547">
    <property type="term" value="F:heme A synthase activity"/>
    <property type="evidence" value="ECO:0007669"/>
    <property type="project" value="UniProtKB-EC"/>
</dbReference>
<dbReference type="GO" id="GO:0046872">
    <property type="term" value="F:metal ion binding"/>
    <property type="evidence" value="ECO:0007669"/>
    <property type="project" value="UniProtKB-KW"/>
</dbReference>
<evidence type="ECO:0000256" key="5">
    <source>
        <dbReference type="ARBA" id="ARBA00022989"/>
    </source>
</evidence>